<accession>A0A7S3LFM6</accession>
<keyword evidence="1" id="KW-0812">Transmembrane</keyword>
<organism evidence="2">
    <name type="scientific">Amphora coffeiformis</name>
    <dbReference type="NCBI Taxonomy" id="265554"/>
    <lineage>
        <taxon>Eukaryota</taxon>
        <taxon>Sar</taxon>
        <taxon>Stramenopiles</taxon>
        <taxon>Ochrophyta</taxon>
        <taxon>Bacillariophyta</taxon>
        <taxon>Bacillariophyceae</taxon>
        <taxon>Bacillariophycidae</taxon>
        <taxon>Thalassiophysales</taxon>
        <taxon>Catenulaceae</taxon>
        <taxon>Amphora</taxon>
    </lineage>
</organism>
<dbReference type="PANTHER" id="PTHR37563">
    <property type="entry name" value="PHYTANOYL-COA DIOXYGENASE FAMILY PROTEIN (AFU_ORTHOLOGUE AFUA_2G03330)"/>
    <property type="match status" value="1"/>
</dbReference>
<keyword evidence="1" id="KW-0472">Membrane</keyword>
<dbReference type="InterPro" id="IPR051961">
    <property type="entry name" value="Fungal_Metabolite_Diox"/>
</dbReference>
<keyword evidence="1" id="KW-1133">Transmembrane helix</keyword>
<evidence type="ECO:0008006" key="3">
    <source>
        <dbReference type="Google" id="ProtNLM"/>
    </source>
</evidence>
<dbReference type="SUPFAM" id="SSF51197">
    <property type="entry name" value="Clavaminate synthase-like"/>
    <property type="match status" value="1"/>
</dbReference>
<reference evidence="2" key="1">
    <citation type="submission" date="2021-01" db="EMBL/GenBank/DDBJ databases">
        <authorList>
            <person name="Corre E."/>
            <person name="Pelletier E."/>
            <person name="Niang G."/>
            <person name="Scheremetjew M."/>
            <person name="Finn R."/>
            <person name="Kale V."/>
            <person name="Holt S."/>
            <person name="Cochrane G."/>
            <person name="Meng A."/>
            <person name="Brown T."/>
            <person name="Cohen L."/>
        </authorList>
    </citation>
    <scope>NUCLEOTIDE SEQUENCE</scope>
    <source>
        <strain evidence="2">CCMP127</strain>
    </source>
</reference>
<protein>
    <recommendedName>
        <fullName evidence="3">Phytanoyl-CoA dioxygenase</fullName>
    </recommendedName>
</protein>
<name>A0A7S3LFM6_9STRA</name>
<gene>
    <name evidence="2" type="ORF">ACOF00016_LOCUS18377</name>
</gene>
<evidence type="ECO:0000256" key="1">
    <source>
        <dbReference type="SAM" id="Phobius"/>
    </source>
</evidence>
<sequence>MTLERRTVRCLVVFLSAWHTVVCLFGLMAGIMYATTHIYGPTLKFVPEKRSKLLRDCPVTTETMDDLIVQPFQTEEEAFATFNTHGAAIIPSVLSKQTAQDLRAFVHKANPEMHQVYVHNQENRFRIMPTPFEPDSAVVHRAMAEIATHHTLKPLIDNVLGPKASLIAFSAITSSYGAEAQSWHRDTGRSPMTHPTKFVHEVTLTIPLQDTTADMGATGICPGTHRCNWVSDVEKNDETDEYDNMPCPITASISQGDAMMYHTDLIHRGGAHVDEHAPDRIVLFVSFAESKKGTAEDAKKKLAYGKVYSLDWRMWGLSIDDFPHLRKFQWRWSCFHPLGIRLFSNSNIGGGGNDEDYDHAAIKPWNAVDAFLHIFDKPGDTAHFLSNKFNANQAKQTSAKLVLWAVGVTFAYFWIGVPMWGFVILQYVFRMRKMTLL</sequence>
<dbReference type="PANTHER" id="PTHR37563:SF2">
    <property type="entry name" value="PHYTANOYL-COA DIOXYGENASE FAMILY PROTEIN (AFU_ORTHOLOGUE AFUA_2G03330)"/>
    <property type="match status" value="1"/>
</dbReference>
<evidence type="ECO:0000313" key="2">
    <source>
        <dbReference type="EMBL" id="CAE0421748.1"/>
    </source>
</evidence>
<proteinExistence type="predicted"/>
<feature type="transmembrane region" description="Helical" evidence="1">
    <location>
        <begin position="12"/>
        <end position="34"/>
    </location>
</feature>
<dbReference type="Gene3D" id="2.60.120.620">
    <property type="entry name" value="q2cbj1_9rhob like domain"/>
    <property type="match status" value="1"/>
</dbReference>
<dbReference type="AlphaFoldDB" id="A0A7S3LFM6"/>
<feature type="transmembrane region" description="Helical" evidence="1">
    <location>
        <begin position="401"/>
        <end position="429"/>
    </location>
</feature>
<dbReference type="InterPro" id="IPR008775">
    <property type="entry name" value="Phytyl_CoA_dOase-like"/>
</dbReference>
<dbReference type="Pfam" id="PF05721">
    <property type="entry name" value="PhyH"/>
    <property type="match status" value="1"/>
</dbReference>
<dbReference type="EMBL" id="HBIM01024765">
    <property type="protein sequence ID" value="CAE0421748.1"/>
    <property type="molecule type" value="Transcribed_RNA"/>
</dbReference>